<protein>
    <submittedName>
        <fullName evidence="1">Uncharacterized protein</fullName>
    </submittedName>
</protein>
<sequence length="118" mass="13415">MTKKQTLNELLEETKAKVMDKDYYETINTTVNGKPTEIYHKLLSHKIYAIAGSKPEHERAEYILEKTLYNPAENKLFTKEELNILFMGLGGLVETIALNIIQSSGFDLKILKNIIPSA</sequence>
<dbReference type="EMBL" id="VSSQ01000016">
    <property type="protein sequence ID" value="MPL61826.1"/>
    <property type="molecule type" value="Genomic_DNA"/>
</dbReference>
<proteinExistence type="predicted"/>
<organism evidence="1">
    <name type="scientific">bioreactor metagenome</name>
    <dbReference type="NCBI Taxonomy" id="1076179"/>
    <lineage>
        <taxon>unclassified sequences</taxon>
        <taxon>metagenomes</taxon>
        <taxon>ecological metagenomes</taxon>
    </lineage>
</organism>
<gene>
    <name evidence="1" type="ORF">SDC9_07415</name>
</gene>
<accession>A0A644T4H6</accession>
<dbReference type="AlphaFoldDB" id="A0A644T4H6"/>
<name>A0A644T4H6_9ZZZZ</name>
<evidence type="ECO:0000313" key="1">
    <source>
        <dbReference type="EMBL" id="MPL61826.1"/>
    </source>
</evidence>
<reference evidence="1" key="1">
    <citation type="submission" date="2019-08" db="EMBL/GenBank/DDBJ databases">
        <authorList>
            <person name="Kucharzyk K."/>
            <person name="Murdoch R.W."/>
            <person name="Higgins S."/>
            <person name="Loffler F."/>
        </authorList>
    </citation>
    <scope>NUCLEOTIDE SEQUENCE</scope>
</reference>
<comment type="caution">
    <text evidence="1">The sequence shown here is derived from an EMBL/GenBank/DDBJ whole genome shotgun (WGS) entry which is preliminary data.</text>
</comment>